<feature type="region of interest" description="Disordered" evidence="2">
    <location>
        <begin position="386"/>
        <end position="436"/>
    </location>
</feature>
<feature type="compositionally biased region" description="Acidic residues" evidence="2">
    <location>
        <begin position="404"/>
        <end position="414"/>
    </location>
</feature>
<dbReference type="AlphaFoldDB" id="A0A7C8J0H4"/>
<feature type="compositionally biased region" description="Acidic residues" evidence="2">
    <location>
        <begin position="114"/>
        <end position="128"/>
    </location>
</feature>
<keyword evidence="1" id="KW-0479">Metal-binding</keyword>
<feature type="region of interest" description="Disordered" evidence="2">
    <location>
        <begin position="1"/>
        <end position="32"/>
    </location>
</feature>
<keyword evidence="1" id="KW-0862">Zinc</keyword>
<dbReference type="Proteomes" id="UP000481858">
    <property type="component" value="Unassembled WGS sequence"/>
</dbReference>
<dbReference type="GO" id="GO:0008270">
    <property type="term" value="F:zinc ion binding"/>
    <property type="evidence" value="ECO:0007669"/>
    <property type="project" value="UniProtKB-KW"/>
</dbReference>
<dbReference type="InParanoid" id="A0A7C8J0H4"/>
<evidence type="ECO:0000313" key="4">
    <source>
        <dbReference type="EMBL" id="KAF2972104.1"/>
    </source>
</evidence>
<evidence type="ECO:0000256" key="1">
    <source>
        <dbReference type="PROSITE-ProRule" id="PRU00042"/>
    </source>
</evidence>
<dbReference type="EMBL" id="WUBL01000008">
    <property type="protein sequence ID" value="KAF2972104.1"/>
    <property type="molecule type" value="Genomic_DNA"/>
</dbReference>
<dbReference type="InterPro" id="IPR013087">
    <property type="entry name" value="Znf_C2H2_type"/>
</dbReference>
<dbReference type="PROSITE" id="PS00028">
    <property type="entry name" value="ZINC_FINGER_C2H2_1"/>
    <property type="match status" value="1"/>
</dbReference>
<dbReference type="PROSITE" id="PS50157">
    <property type="entry name" value="ZINC_FINGER_C2H2_2"/>
    <property type="match status" value="1"/>
</dbReference>
<comment type="caution">
    <text evidence="4">The sequence shown here is derived from an EMBL/GenBank/DDBJ whole genome shotgun (WGS) entry which is preliminary data.</text>
</comment>
<protein>
    <recommendedName>
        <fullName evidence="3">C2H2-type domain-containing protein</fullName>
    </recommendedName>
</protein>
<keyword evidence="1" id="KW-0863">Zinc-finger</keyword>
<gene>
    <name evidence="4" type="ORF">GQX73_g1475</name>
</gene>
<feature type="region of interest" description="Disordered" evidence="2">
    <location>
        <begin position="106"/>
        <end position="153"/>
    </location>
</feature>
<evidence type="ECO:0000256" key="2">
    <source>
        <dbReference type="SAM" id="MobiDB-lite"/>
    </source>
</evidence>
<feature type="compositionally biased region" description="Polar residues" evidence="2">
    <location>
        <begin position="274"/>
        <end position="290"/>
    </location>
</feature>
<sequence length="436" mass="47055">MSSSRPPSHSRNNSHSLSALSGAHNPTHRVTRRKSITNPAANVAANVVAVAAVLQEVGDKMNALPIAVNSRRGTMSKPGATARAAVVGSLPSPPASLPTHRFTMHPKQEAQESAIDDDSNDMSADEGEGGLQKARIRRASDGQPLTKEGRKSNRVELRCSKCGKGYKHSSCLTKHLWEHTPEWSYTSKLLISKHQQVQLLEAASVLVAMNTKDSNTPPDSAKDFASEAGSASPTASGYSEHHDDHSSADTTPPPQEGFVANSALTYQDGPKRYSNGSNFSRSYQSATSGSFLPGSLPHRIGFGHNRHGSSDRRPLSSGLNNTGQEDRDLAAAVELLSCSIGSNSGNRDSRLPEDAPPVPPLPAQYLDHAAFSSTSFINSYTTQMPESFTRGDSRPVIDVKMEDSDGSMLDEEEEERRSRARSSEEDDEMMFGRMEE</sequence>
<evidence type="ECO:0000313" key="5">
    <source>
        <dbReference type="Proteomes" id="UP000481858"/>
    </source>
</evidence>
<feature type="domain" description="C2H2-type" evidence="3">
    <location>
        <begin position="157"/>
        <end position="184"/>
    </location>
</feature>
<proteinExistence type="predicted"/>
<feature type="compositionally biased region" description="Low complexity" evidence="2">
    <location>
        <begin position="1"/>
        <end position="21"/>
    </location>
</feature>
<accession>A0A7C8J0H4</accession>
<keyword evidence="5" id="KW-1185">Reference proteome</keyword>
<feature type="region of interest" description="Disordered" evidence="2">
    <location>
        <begin position="211"/>
        <end position="323"/>
    </location>
</feature>
<organism evidence="4 5">
    <name type="scientific">Xylaria multiplex</name>
    <dbReference type="NCBI Taxonomy" id="323545"/>
    <lineage>
        <taxon>Eukaryota</taxon>
        <taxon>Fungi</taxon>
        <taxon>Dikarya</taxon>
        <taxon>Ascomycota</taxon>
        <taxon>Pezizomycotina</taxon>
        <taxon>Sordariomycetes</taxon>
        <taxon>Xylariomycetidae</taxon>
        <taxon>Xylariales</taxon>
        <taxon>Xylariaceae</taxon>
        <taxon>Xylaria</taxon>
    </lineage>
</organism>
<reference evidence="4 5" key="1">
    <citation type="submission" date="2019-12" db="EMBL/GenBank/DDBJ databases">
        <title>Draft genome sequence of the ascomycete Xylaria multiplex DSM 110363.</title>
        <authorList>
            <person name="Buettner E."/>
            <person name="Kellner H."/>
        </authorList>
    </citation>
    <scope>NUCLEOTIDE SEQUENCE [LARGE SCALE GENOMIC DNA]</scope>
    <source>
        <strain evidence="4 5">DSM 110363</strain>
    </source>
</reference>
<evidence type="ECO:0000259" key="3">
    <source>
        <dbReference type="PROSITE" id="PS50157"/>
    </source>
</evidence>
<dbReference type="OrthoDB" id="2152896at2759"/>
<name>A0A7C8J0H4_9PEZI</name>
<feature type="compositionally biased region" description="Basic and acidic residues" evidence="2">
    <location>
        <begin position="389"/>
        <end position="403"/>
    </location>
</feature>